<name>A0ABY5J7M8_9GAMM</name>
<reference evidence="1" key="1">
    <citation type="submission" date="2021-05" db="EMBL/GenBank/DDBJ databases">
        <title>Complete genome sequence of Pseudomonas seleniipraecipitans strain D1-6.</title>
        <authorList>
            <person name="Lafi F."/>
            <person name="Eida A."/>
            <person name="Alam I."/>
            <person name="Hert H."/>
            <person name="Saad M."/>
        </authorList>
    </citation>
    <scope>NUCLEOTIDE SEQUENCE</scope>
    <source>
        <strain evidence="1">D1-6</strain>
    </source>
</reference>
<dbReference type="Proteomes" id="UP000887421">
    <property type="component" value="Chromosome"/>
</dbReference>
<gene>
    <name evidence="1" type="ORF">D16iCDA_20675</name>
</gene>
<sequence length="81" mass="8988">MDDYNEILITSHAYEQTRTLPTHLAKHSKSNIPSHTTTYVHLLESAVPVEQPMHILSIGDFLDCSKADQRAKTVPSSDIAA</sequence>
<keyword evidence="2" id="KW-1185">Reference proteome</keyword>
<dbReference type="EMBL" id="CP076114">
    <property type="protein sequence ID" value="UUD64057.1"/>
    <property type="molecule type" value="Genomic_DNA"/>
</dbReference>
<proteinExistence type="predicted"/>
<dbReference type="RefSeq" id="WP_164090968.1">
    <property type="nucleotide sequence ID" value="NZ_CP076114.1"/>
</dbReference>
<protein>
    <submittedName>
        <fullName evidence="1">Uncharacterized protein</fullName>
    </submittedName>
</protein>
<organism evidence="1 2">
    <name type="scientific">Phytopseudomonas seleniipraecipitans</name>
    <dbReference type="NCBI Taxonomy" id="640205"/>
    <lineage>
        <taxon>Bacteria</taxon>
        <taxon>Pseudomonadati</taxon>
        <taxon>Pseudomonadota</taxon>
        <taxon>Gammaproteobacteria</taxon>
        <taxon>Pseudomonadales</taxon>
        <taxon>Pseudomonadaceae</taxon>
        <taxon>Phytopseudomonas</taxon>
    </lineage>
</organism>
<accession>A0ABY5J7M8</accession>
<evidence type="ECO:0000313" key="2">
    <source>
        <dbReference type="Proteomes" id="UP000887421"/>
    </source>
</evidence>
<evidence type="ECO:0000313" key="1">
    <source>
        <dbReference type="EMBL" id="UUD64057.1"/>
    </source>
</evidence>